<dbReference type="EMBL" id="LAXD01000001">
    <property type="protein sequence ID" value="KWW99239.1"/>
    <property type="molecule type" value="Genomic_DNA"/>
</dbReference>
<sequence length="404" mass="45044">MSARVRPYAAFFFDKPAQDKREWLAAQCAAIGIVDPKDGNVLAGSWGDTWVYAEAHDLTECRVLAIELASYNEFLERLDQTRGDALEEDGLYELFLAFRDTCETLRPKFAFFKRIPLLEIQDEVAALEEAVTCYYLDELVNGPFALVYLSQEYDEALFLDDIWGERDEMSCETGRLIFASRGKDRTLRQFPDMPKEQAEASEPVSSDQSSPTPGDPQAPPVTPEVWALAREHPGQRLDIIDPMYRGRDQVPPYAIIGVWEVDERGELVRYEPNPDYRPSPRARNWPEPTDPVDEAVQLIASGHAPDEVLTEALAGATVTVAVTGNDAIRVAEDEHGPYVAVFTAPRHLPGGDHRWRQWAVRDLVGVLPPGCALAVNLNSPASPVNVRVPVAEIAAFLQAGQNQW</sequence>
<dbReference type="Proteomes" id="UP000070188">
    <property type="component" value="Unassembled WGS sequence"/>
</dbReference>
<feature type="region of interest" description="Disordered" evidence="1">
    <location>
        <begin position="193"/>
        <end position="221"/>
    </location>
</feature>
<dbReference type="STRING" id="1469144.LI90_873"/>
<evidence type="ECO:0000313" key="2">
    <source>
        <dbReference type="EMBL" id="KWW99239.1"/>
    </source>
</evidence>
<proteinExistence type="predicted"/>
<feature type="compositionally biased region" description="Polar residues" evidence="1">
    <location>
        <begin position="203"/>
        <end position="212"/>
    </location>
</feature>
<dbReference type="OrthoDB" id="5164467at2"/>
<reference evidence="3" key="1">
    <citation type="submission" date="2015-04" db="EMBL/GenBank/DDBJ databases">
        <title>Physiological reanalysis, assessment of diazotrophy, and genome sequences of multiple isolates of Streptomyces thermoautotrophicus.</title>
        <authorList>
            <person name="MacKellar D.C."/>
            <person name="Lieber L."/>
            <person name="Norman J."/>
            <person name="Bolger A."/>
            <person name="Tobin C."/>
            <person name="Murray J.W."/>
            <person name="Chang R."/>
            <person name="Ford T."/>
            <person name="Nguyen P.Q."/>
            <person name="Woodward J."/>
            <person name="Permingeat H."/>
            <person name="Joshi N.S."/>
            <person name="Silver P.A."/>
            <person name="Usadel B."/>
            <person name="Rutherford A.W."/>
            <person name="Friesen M."/>
            <person name="Prell J."/>
        </authorList>
    </citation>
    <scope>NUCLEOTIDE SEQUENCE [LARGE SCALE GENOMIC DNA]</scope>
    <source>
        <strain evidence="3">H1</strain>
    </source>
</reference>
<evidence type="ECO:0000256" key="1">
    <source>
        <dbReference type="SAM" id="MobiDB-lite"/>
    </source>
</evidence>
<keyword evidence="3" id="KW-1185">Reference proteome</keyword>
<dbReference type="InterPro" id="IPR047659">
    <property type="entry name" value="T7SS_assoc"/>
</dbReference>
<comment type="caution">
    <text evidence="2">The sequence shown here is derived from an EMBL/GenBank/DDBJ whole genome shotgun (WGS) entry which is preliminary data.</text>
</comment>
<protein>
    <recommendedName>
        <fullName evidence="4">SseB protein N-terminal domain-containing protein</fullName>
    </recommendedName>
</protein>
<accession>A0A132MNE3</accession>
<dbReference type="NCBIfam" id="NF033532">
    <property type="entry name" value="lone7para_assoc"/>
    <property type="match status" value="1"/>
</dbReference>
<dbReference type="PATRIC" id="fig|1469144.10.peg.988"/>
<dbReference type="RefSeq" id="WP_066884398.1">
    <property type="nucleotide sequence ID" value="NZ_LAXD01000001.1"/>
</dbReference>
<evidence type="ECO:0000313" key="3">
    <source>
        <dbReference type="Proteomes" id="UP000070188"/>
    </source>
</evidence>
<dbReference type="AlphaFoldDB" id="A0A132MNE3"/>
<name>A0A132MNE3_9ACTN</name>
<evidence type="ECO:0008006" key="4">
    <source>
        <dbReference type="Google" id="ProtNLM"/>
    </source>
</evidence>
<gene>
    <name evidence="2" type="ORF">LI90_873</name>
</gene>
<organism evidence="2 3">
    <name type="scientific">Carbonactinospora thermoautotrophica</name>
    <dbReference type="NCBI Taxonomy" id="1469144"/>
    <lineage>
        <taxon>Bacteria</taxon>
        <taxon>Bacillati</taxon>
        <taxon>Actinomycetota</taxon>
        <taxon>Actinomycetes</taxon>
        <taxon>Kitasatosporales</taxon>
        <taxon>Carbonactinosporaceae</taxon>
        <taxon>Carbonactinospora</taxon>
    </lineage>
</organism>